<dbReference type="GO" id="GO:0004674">
    <property type="term" value="F:protein serine/threonine kinase activity"/>
    <property type="evidence" value="ECO:0007669"/>
    <property type="project" value="UniProtKB-KW"/>
</dbReference>
<dbReference type="Gene3D" id="1.10.510.10">
    <property type="entry name" value="Transferase(Phosphotransferase) domain 1"/>
    <property type="match status" value="1"/>
</dbReference>
<dbReference type="PANTHER" id="PTHR43895:SF114">
    <property type="entry name" value="NON-SPECIFIC SERINE_THREONINE PROTEIN KINASE"/>
    <property type="match status" value="1"/>
</dbReference>
<keyword evidence="4" id="KW-0808">Transferase</keyword>
<feature type="transmembrane region" description="Helical" evidence="8">
    <location>
        <begin position="62"/>
        <end position="81"/>
    </location>
</feature>
<protein>
    <recommendedName>
        <fullName evidence="2">non-specific serine/threonine protein kinase</fullName>
        <ecNumber evidence="2">2.7.11.1</ecNumber>
    </recommendedName>
</protein>
<accession>A0A9R1UMD7</accession>
<dbReference type="InterPro" id="IPR018451">
    <property type="entry name" value="NAF/FISL_domain"/>
</dbReference>
<dbReference type="Pfam" id="PF03822">
    <property type="entry name" value="NAF"/>
    <property type="match status" value="1"/>
</dbReference>
<dbReference type="PROSITE" id="PS50816">
    <property type="entry name" value="NAF"/>
    <property type="match status" value="1"/>
</dbReference>
<keyword evidence="12" id="KW-1185">Reference proteome</keyword>
<evidence type="ECO:0000256" key="3">
    <source>
        <dbReference type="ARBA" id="ARBA00022527"/>
    </source>
</evidence>
<dbReference type="Proteomes" id="UP000235145">
    <property type="component" value="Unassembled WGS sequence"/>
</dbReference>
<dbReference type="Pfam" id="PF00069">
    <property type="entry name" value="Pkinase"/>
    <property type="match status" value="1"/>
</dbReference>
<evidence type="ECO:0000256" key="6">
    <source>
        <dbReference type="ARBA" id="ARBA00022777"/>
    </source>
</evidence>
<keyword evidence="8" id="KW-1133">Transmembrane helix</keyword>
<gene>
    <name evidence="11" type="ORF">LSAT_V11C800403930</name>
</gene>
<evidence type="ECO:0000256" key="7">
    <source>
        <dbReference type="ARBA" id="ARBA00022840"/>
    </source>
</evidence>
<feature type="transmembrane region" description="Helical" evidence="8">
    <location>
        <begin position="93"/>
        <end position="115"/>
    </location>
</feature>
<keyword evidence="8" id="KW-0472">Membrane</keyword>
<dbReference type="AlphaFoldDB" id="A0A9R1UMD7"/>
<keyword evidence="5" id="KW-0547">Nucleotide-binding</keyword>
<dbReference type="PROSITE" id="PS50011">
    <property type="entry name" value="PROTEIN_KINASE_DOM"/>
    <property type="match status" value="1"/>
</dbReference>
<comment type="caution">
    <text evidence="11">The sequence shown here is derived from an EMBL/GenBank/DDBJ whole genome shotgun (WGS) entry which is preliminary data.</text>
</comment>
<evidence type="ECO:0000256" key="8">
    <source>
        <dbReference type="SAM" id="Phobius"/>
    </source>
</evidence>
<keyword evidence="8" id="KW-0812">Transmembrane</keyword>
<evidence type="ECO:0000259" key="9">
    <source>
        <dbReference type="PROSITE" id="PS50011"/>
    </source>
</evidence>
<dbReference type="InterPro" id="IPR004041">
    <property type="entry name" value="NAF_dom"/>
</dbReference>
<organism evidence="11 12">
    <name type="scientific">Lactuca sativa</name>
    <name type="common">Garden lettuce</name>
    <dbReference type="NCBI Taxonomy" id="4236"/>
    <lineage>
        <taxon>Eukaryota</taxon>
        <taxon>Viridiplantae</taxon>
        <taxon>Streptophyta</taxon>
        <taxon>Embryophyta</taxon>
        <taxon>Tracheophyta</taxon>
        <taxon>Spermatophyta</taxon>
        <taxon>Magnoliopsida</taxon>
        <taxon>eudicotyledons</taxon>
        <taxon>Gunneridae</taxon>
        <taxon>Pentapetalae</taxon>
        <taxon>asterids</taxon>
        <taxon>campanulids</taxon>
        <taxon>Asterales</taxon>
        <taxon>Asteraceae</taxon>
        <taxon>Cichorioideae</taxon>
        <taxon>Cichorieae</taxon>
        <taxon>Lactucinae</taxon>
        <taxon>Lactuca</taxon>
    </lineage>
</organism>
<dbReference type="GO" id="GO:0005524">
    <property type="term" value="F:ATP binding"/>
    <property type="evidence" value="ECO:0007669"/>
    <property type="project" value="UniProtKB-KW"/>
</dbReference>
<name>A0A9R1UMD7_LACSA</name>
<dbReference type="InterPro" id="IPR011009">
    <property type="entry name" value="Kinase-like_dom_sf"/>
</dbReference>
<feature type="domain" description="NAF" evidence="10">
    <location>
        <begin position="158"/>
        <end position="182"/>
    </location>
</feature>
<evidence type="ECO:0000313" key="11">
    <source>
        <dbReference type="EMBL" id="KAJ0190312.1"/>
    </source>
</evidence>
<dbReference type="SUPFAM" id="SSF56112">
    <property type="entry name" value="Protein kinase-like (PK-like)"/>
    <property type="match status" value="1"/>
</dbReference>
<evidence type="ECO:0000256" key="4">
    <source>
        <dbReference type="ARBA" id="ARBA00022679"/>
    </source>
</evidence>
<dbReference type="Gene3D" id="3.30.310.80">
    <property type="entry name" value="Kinase associated domain 1, KA1"/>
    <property type="match status" value="1"/>
</dbReference>
<reference evidence="11 12" key="1">
    <citation type="journal article" date="2017" name="Nat. Commun.">
        <title>Genome assembly with in vitro proximity ligation data and whole-genome triplication in lettuce.</title>
        <authorList>
            <person name="Reyes-Chin-Wo S."/>
            <person name="Wang Z."/>
            <person name="Yang X."/>
            <person name="Kozik A."/>
            <person name="Arikit S."/>
            <person name="Song C."/>
            <person name="Xia L."/>
            <person name="Froenicke L."/>
            <person name="Lavelle D.O."/>
            <person name="Truco M.J."/>
            <person name="Xia R."/>
            <person name="Zhu S."/>
            <person name="Xu C."/>
            <person name="Xu H."/>
            <person name="Xu X."/>
            <person name="Cox K."/>
            <person name="Korf I."/>
            <person name="Meyers B.C."/>
            <person name="Michelmore R.W."/>
        </authorList>
    </citation>
    <scope>NUCLEOTIDE SEQUENCE [LARGE SCALE GENOMIC DNA]</scope>
    <source>
        <strain evidence="12">cv. Salinas</strain>
        <tissue evidence="11">Seedlings</tissue>
    </source>
</reference>
<dbReference type="InterPro" id="IPR000719">
    <property type="entry name" value="Prot_kinase_dom"/>
</dbReference>
<dbReference type="EMBL" id="NBSK02000008">
    <property type="protein sequence ID" value="KAJ0190312.1"/>
    <property type="molecule type" value="Genomic_DNA"/>
</dbReference>
<evidence type="ECO:0000259" key="10">
    <source>
        <dbReference type="PROSITE" id="PS50816"/>
    </source>
</evidence>
<dbReference type="GO" id="GO:0007165">
    <property type="term" value="P:signal transduction"/>
    <property type="evidence" value="ECO:0007669"/>
    <property type="project" value="InterPro"/>
</dbReference>
<evidence type="ECO:0000256" key="1">
    <source>
        <dbReference type="ARBA" id="ARBA00001936"/>
    </source>
</evidence>
<keyword evidence="3" id="KW-0723">Serine/threonine-protein kinase</keyword>
<evidence type="ECO:0000313" key="12">
    <source>
        <dbReference type="Proteomes" id="UP000235145"/>
    </source>
</evidence>
<evidence type="ECO:0000256" key="2">
    <source>
        <dbReference type="ARBA" id="ARBA00012513"/>
    </source>
</evidence>
<dbReference type="EC" id="2.7.11.1" evidence="2"/>
<keyword evidence="7" id="KW-0067">ATP-binding</keyword>
<evidence type="ECO:0000256" key="5">
    <source>
        <dbReference type="ARBA" id="ARBA00022741"/>
    </source>
</evidence>
<feature type="domain" description="Protein kinase" evidence="9">
    <location>
        <begin position="1"/>
        <end position="193"/>
    </location>
</feature>
<comment type="cofactor">
    <cofactor evidence="1">
        <name>Mn(2+)</name>
        <dbReference type="ChEBI" id="CHEBI:29035"/>
    </cofactor>
</comment>
<proteinExistence type="predicted"/>
<sequence>MLIIISTRSASGFPLIPTQLSDINVLNCGLLQDQPENLLLDSQGNLKISDFGLSALPAEARFEYVVIVSSVRIIIINLYVCRVSVLSHKGYNGALADVWSCGVILYVLMAGYLPFDEINYVPARVVEYEDVNLDDVNVVFDDSEEEGGGDEQQIDEDACPLSLNAFDMIILSQGLNLSSMFDRGQETTNGQRE</sequence>
<dbReference type="PANTHER" id="PTHR43895">
    <property type="entry name" value="CALCIUM/CALMODULIN-DEPENDENT PROTEIN KINASE KINASE-RELATED"/>
    <property type="match status" value="1"/>
</dbReference>
<keyword evidence="6" id="KW-0418">Kinase</keyword>